<dbReference type="Pfam" id="PF24365">
    <property type="entry name" value="DUF7521"/>
    <property type="match status" value="1"/>
</dbReference>
<evidence type="ECO:0000313" key="2">
    <source>
        <dbReference type="EMBL" id="AGB38997.1"/>
    </source>
</evidence>
<evidence type="ECO:0000256" key="1">
    <source>
        <dbReference type="SAM" id="Phobius"/>
    </source>
</evidence>
<dbReference type="EMBL" id="CP003929">
    <property type="protein sequence ID" value="AGB38997.1"/>
    <property type="molecule type" value="Genomic_DNA"/>
</dbReference>
<dbReference type="GeneID" id="14403646"/>
<dbReference type="Proteomes" id="UP000010878">
    <property type="component" value="Chromosome"/>
</dbReference>
<name>L0K119_9EURY</name>
<dbReference type="HOGENOM" id="CLU_159082_0_1_2"/>
<dbReference type="InterPro" id="IPR055943">
    <property type="entry name" value="DUF7521"/>
</dbReference>
<protein>
    <submittedName>
        <fullName evidence="2">Uncharacterized protein</fullName>
    </submittedName>
</protein>
<dbReference type="eggNOG" id="arCOG03916">
    <property type="taxonomic scope" value="Archaea"/>
</dbReference>
<feature type="transmembrane region" description="Helical" evidence="1">
    <location>
        <begin position="6"/>
        <end position="29"/>
    </location>
</feature>
<proteinExistence type="predicted"/>
<organism evidence="2 3">
    <name type="scientific">Natronococcus occultus SP4</name>
    <dbReference type="NCBI Taxonomy" id="694430"/>
    <lineage>
        <taxon>Archaea</taxon>
        <taxon>Methanobacteriati</taxon>
        <taxon>Methanobacteriota</taxon>
        <taxon>Stenosarchaea group</taxon>
        <taxon>Halobacteria</taxon>
        <taxon>Halobacteriales</taxon>
        <taxon>Natrialbaceae</taxon>
        <taxon>Natronococcus</taxon>
    </lineage>
</organism>
<keyword evidence="1" id="KW-1133">Transmembrane helix</keyword>
<evidence type="ECO:0000313" key="3">
    <source>
        <dbReference type="Proteomes" id="UP000010878"/>
    </source>
</evidence>
<gene>
    <name evidence="2" type="ORF">Natoc_3259</name>
</gene>
<dbReference type="RefSeq" id="WP_015322436.1">
    <property type="nucleotide sequence ID" value="NC_019974.1"/>
</dbReference>
<keyword evidence="1" id="KW-0812">Transmembrane</keyword>
<dbReference type="OrthoDB" id="221164at2157"/>
<feature type="transmembrane region" description="Helical" evidence="1">
    <location>
        <begin position="71"/>
        <end position="91"/>
    </location>
</feature>
<dbReference type="AlphaFoldDB" id="L0K119"/>
<sequence length="94" mass="9530">MVAVDPAAVLFATALATAVVGLVVAGYAYRGYRRNDSLAMFYLAIGIGLIAAGPVVVSYGLAPLLSLSDAASLLGVLWVTIAGLVAILYSLEGT</sequence>
<feature type="transmembrane region" description="Helical" evidence="1">
    <location>
        <begin position="41"/>
        <end position="65"/>
    </location>
</feature>
<dbReference type="STRING" id="694430.Natoc_3259"/>
<keyword evidence="3" id="KW-1185">Reference proteome</keyword>
<accession>L0K119</accession>
<reference evidence="2 3" key="1">
    <citation type="submission" date="2012-11" db="EMBL/GenBank/DDBJ databases">
        <title>FINISHED of Natronococcus occultus SP4, DSM 3396.</title>
        <authorList>
            <consortium name="DOE Joint Genome Institute"/>
            <person name="Eisen J."/>
            <person name="Huntemann M."/>
            <person name="Wei C.-L."/>
            <person name="Han J."/>
            <person name="Detter J.C."/>
            <person name="Han C."/>
            <person name="Tapia R."/>
            <person name="Chen A."/>
            <person name="Kyrpides N."/>
            <person name="Mavromatis K."/>
            <person name="Markowitz V."/>
            <person name="Szeto E."/>
            <person name="Ivanova N."/>
            <person name="Mikhailova N."/>
            <person name="Ovchinnikova G."/>
            <person name="Pagani I."/>
            <person name="Pati A."/>
            <person name="Goodwin L."/>
            <person name="Nordberg H.P."/>
            <person name="Cantor M.N."/>
            <person name="Hua S.X."/>
            <person name="Woyke T."/>
            <person name="Eisen J."/>
            <person name="Klenk H.-P."/>
            <person name="Klenk H.-P."/>
        </authorList>
    </citation>
    <scope>NUCLEOTIDE SEQUENCE [LARGE SCALE GENOMIC DNA]</scope>
    <source>
        <strain evidence="2 3">SP4</strain>
    </source>
</reference>
<dbReference type="KEGG" id="nou:Natoc_3259"/>
<keyword evidence="1" id="KW-0472">Membrane</keyword>